<dbReference type="PANTHER" id="PTHR46345:SF8">
    <property type="entry name" value="FORMIN 3, ISOFORM B"/>
    <property type="match status" value="1"/>
</dbReference>
<dbReference type="Gene3D" id="1.20.58.2220">
    <property type="entry name" value="Formin, FH2 domain"/>
    <property type="match status" value="2"/>
</dbReference>
<dbReference type="Proteomes" id="UP000821837">
    <property type="component" value="Unassembled WGS sequence"/>
</dbReference>
<dbReference type="AlphaFoldDB" id="A0A9D4Q7Q5"/>
<dbReference type="EMBL" id="JABSTV010001248">
    <property type="protein sequence ID" value="KAH7969341.1"/>
    <property type="molecule type" value="Genomic_DNA"/>
</dbReference>
<dbReference type="PANTHER" id="PTHR46345">
    <property type="entry name" value="INVERTED FORMIN-2"/>
    <property type="match status" value="1"/>
</dbReference>
<proteinExistence type="predicted"/>
<sequence length="345" mass="39135">MQNPHGDGLATKITPSKAAQLQAAPRGPASPGPFHTLPKPQQKMKTLNWTKVPDTLVCGGKSIWSDVTKEAQEEHVERKLNFKQVEELFCQKTATTAQPKVPPDKKKKREPALLSLLDGKRSLNVCIFLKQFKSGPEQIVSMIRSCKSKEIGAERLRMLQKILPEPDELSMLRSYTGDRSKLGQAEQFFLMLGDLRLYALYVDGMLQMEEFRPSVDALKPQLDNYIGVCQEILTNRSLKEFLKLILITGNFINSAAKAQLSELSSSFEQIGQLSRRLAEHFCEEEGRFSVEECLHIFNNFCEKVKLAQKENEERRQLEERAEKLKITRMGTDQSKPGTFPCKAFC</sequence>
<organism evidence="3 4">
    <name type="scientific">Rhipicephalus sanguineus</name>
    <name type="common">Brown dog tick</name>
    <name type="synonym">Ixodes sanguineus</name>
    <dbReference type="NCBI Taxonomy" id="34632"/>
    <lineage>
        <taxon>Eukaryota</taxon>
        <taxon>Metazoa</taxon>
        <taxon>Ecdysozoa</taxon>
        <taxon>Arthropoda</taxon>
        <taxon>Chelicerata</taxon>
        <taxon>Arachnida</taxon>
        <taxon>Acari</taxon>
        <taxon>Parasitiformes</taxon>
        <taxon>Ixodida</taxon>
        <taxon>Ixodoidea</taxon>
        <taxon>Ixodidae</taxon>
        <taxon>Rhipicephalinae</taxon>
        <taxon>Rhipicephalus</taxon>
        <taxon>Rhipicephalus</taxon>
    </lineage>
</organism>
<dbReference type="PROSITE" id="PS51444">
    <property type="entry name" value="FH2"/>
    <property type="match status" value="1"/>
</dbReference>
<accession>A0A9D4Q7Q5</accession>
<keyword evidence="4" id="KW-1185">Reference proteome</keyword>
<evidence type="ECO:0000259" key="2">
    <source>
        <dbReference type="PROSITE" id="PS51444"/>
    </source>
</evidence>
<protein>
    <recommendedName>
        <fullName evidence="2">FH2 domain-containing protein</fullName>
    </recommendedName>
</protein>
<gene>
    <name evidence="3" type="ORF">HPB52_016831</name>
</gene>
<feature type="domain" description="FH2" evidence="2">
    <location>
        <begin position="34"/>
        <end position="345"/>
    </location>
</feature>
<name>A0A9D4Q7Q5_RHISA</name>
<dbReference type="Pfam" id="PF02181">
    <property type="entry name" value="FH2"/>
    <property type="match status" value="1"/>
</dbReference>
<reference evidence="3" key="2">
    <citation type="submission" date="2021-09" db="EMBL/GenBank/DDBJ databases">
        <authorList>
            <person name="Jia N."/>
            <person name="Wang J."/>
            <person name="Shi W."/>
            <person name="Du L."/>
            <person name="Sun Y."/>
            <person name="Zhan W."/>
            <person name="Jiang J."/>
            <person name="Wang Q."/>
            <person name="Zhang B."/>
            <person name="Ji P."/>
            <person name="Sakyi L.B."/>
            <person name="Cui X."/>
            <person name="Yuan T."/>
            <person name="Jiang B."/>
            <person name="Yang W."/>
            <person name="Lam T.T.-Y."/>
            <person name="Chang Q."/>
            <person name="Ding S."/>
            <person name="Wang X."/>
            <person name="Zhu J."/>
            <person name="Ruan X."/>
            <person name="Zhao L."/>
            <person name="Wei J."/>
            <person name="Que T."/>
            <person name="Du C."/>
            <person name="Cheng J."/>
            <person name="Dai P."/>
            <person name="Han X."/>
            <person name="Huang E."/>
            <person name="Gao Y."/>
            <person name="Liu J."/>
            <person name="Shao H."/>
            <person name="Ye R."/>
            <person name="Li L."/>
            <person name="Wei W."/>
            <person name="Wang X."/>
            <person name="Wang C."/>
            <person name="Huo Q."/>
            <person name="Li W."/>
            <person name="Guo W."/>
            <person name="Chen H."/>
            <person name="Chen S."/>
            <person name="Zhou L."/>
            <person name="Zhou L."/>
            <person name="Ni X."/>
            <person name="Tian J."/>
            <person name="Zhou Y."/>
            <person name="Sheng Y."/>
            <person name="Liu T."/>
            <person name="Pan Y."/>
            <person name="Xia L."/>
            <person name="Li J."/>
            <person name="Zhao F."/>
            <person name="Cao W."/>
        </authorList>
    </citation>
    <scope>NUCLEOTIDE SEQUENCE</scope>
    <source>
        <strain evidence="3">Rsan-2018</strain>
        <tissue evidence="3">Larvae</tissue>
    </source>
</reference>
<evidence type="ECO:0000313" key="4">
    <source>
        <dbReference type="Proteomes" id="UP000821837"/>
    </source>
</evidence>
<comment type="caution">
    <text evidence="3">The sequence shown here is derived from an EMBL/GenBank/DDBJ whole genome shotgun (WGS) entry which is preliminary data.</text>
</comment>
<reference evidence="3" key="1">
    <citation type="journal article" date="2020" name="Cell">
        <title>Large-Scale Comparative Analyses of Tick Genomes Elucidate Their Genetic Diversity and Vector Capacities.</title>
        <authorList>
            <consortium name="Tick Genome and Microbiome Consortium (TIGMIC)"/>
            <person name="Jia N."/>
            <person name="Wang J."/>
            <person name="Shi W."/>
            <person name="Du L."/>
            <person name="Sun Y."/>
            <person name="Zhan W."/>
            <person name="Jiang J.F."/>
            <person name="Wang Q."/>
            <person name="Zhang B."/>
            <person name="Ji P."/>
            <person name="Bell-Sakyi L."/>
            <person name="Cui X.M."/>
            <person name="Yuan T.T."/>
            <person name="Jiang B.G."/>
            <person name="Yang W.F."/>
            <person name="Lam T.T."/>
            <person name="Chang Q.C."/>
            <person name="Ding S.J."/>
            <person name="Wang X.J."/>
            <person name="Zhu J.G."/>
            <person name="Ruan X.D."/>
            <person name="Zhao L."/>
            <person name="Wei J.T."/>
            <person name="Ye R.Z."/>
            <person name="Que T.C."/>
            <person name="Du C.H."/>
            <person name="Zhou Y.H."/>
            <person name="Cheng J.X."/>
            <person name="Dai P.F."/>
            <person name="Guo W.B."/>
            <person name="Han X.H."/>
            <person name="Huang E.J."/>
            <person name="Li L.F."/>
            <person name="Wei W."/>
            <person name="Gao Y.C."/>
            <person name="Liu J.Z."/>
            <person name="Shao H.Z."/>
            <person name="Wang X."/>
            <person name="Wang C.C."/>
            <person name="Yang T.C."/>
            <person name="Huo Q.B."/>
            <person name="Li W."/>
            <person name="Chen H.Y."/>
            <person name="Chen S.E."/>
            <person name="Zhou L.G."/>
            <person name="Ni X.B."/>
            <person name="Tian J.H."/>
            <person name="Sheng Y."/>
            <person name="Liu T."/>
            <person name="Pan Y.S."/>
            <person name="Xia L.Y."/>
            <person name="Li J."/>
            <person name="Zhao F."/>
            <person name="Cao W.C."/>
        </authorList>
    </citation>
    <scope>NUCLEOTIDE SEQUENCE</scope>
    <source>
        <strain evidence="3">Rsan-2018</strain>
    </source>
</reference>
<evidence type="ECO:0000256" key="1">
    <source>
        <dbReference type="SAM" id="MobiDB-lite"/>
    </source>
</evidence>
<dbReference type="VEuPathDB" id="VectorBase:RSAN_054428"/>
<evidence type="ECO:0000313" key="3">
    <source>
        <dbReference type="EMBL" id="KAH7969341.1"/>
    </source>
</evidence>
<feature type="region of interest" description="Disordered" evidence="1">
    <location>
        <begin position="1"/>
        <end position="43"/>
    </location>
</feature>
<dbReference type="SMART" id="SM00498">
    <property type="entry name" value="FH2"/>
    <property type="match status" value="1"/>
</dbReference>
<dbReference type="InterPro" id="IPR042201">
    <property type="entry name" value="FH2_Formin_sf"/>
</dbReference>
<dbReference type="InterPro" id="IPR015425">
    <property type="entry name" value="FH2_Formin"/>
</dbReference>
<dbReference type="SUPFAM" id="SSF101447">
    <property type="entry name" value="Formin homology 2 domain (FH2 domain)"/>
    <property type="match status" value="1"/>
</dbReference>